<dbReference type="InterPro" id="IPR027417">
    <property type="entry name" value="P-loop_NTPase"/>
</dbReference>
<dbReference type="PANTHER" id="PTHR10039">
    <property type="entry name" value="AMELOGENIN"/>
    <property type="match status" value="1"/>
</dbReference>
<proteinExistence type="predicted"/>
<keyword evidence="5" id="KW-1185">Reference proteome</keyword>
<evidence type="ECO:0000313" key="5">
    <source>
        <dbReference type="Proteomes" id="UP000813385"/>
    </source>
</evidence>
<feature type="compositionally biased region" description="Polar residues" evidence="2">
    <location>
        <begin position="688"/>
        <end position="699"/>
    </location>
</feature>
<comment type="caution">
    <text evidence="4">The sequence shown here is derived from an EMBL/GenBank/DDBJ whole genome shotgun (WGS) entry which is preliminary data.</text>
</comment>
<dbReference type="OrthoDB" id="5243026at2759"/>
<keyword evidence="1" id="KW-0677">Repeat</keyword>
<evidence type="ECO:0000256" key="2">
    <source>
        <dbReference type="SAM" id="MobiDB-lite"/>
    </source>
</evidence>
<reference evidence="4" key="1">
    <citation type="journal article" date="2021" name="Nat. Commun.">
        <title>Genetic determinants of endophytism in the Arabidopsis root mycobiome.</title>
        <authorList>
            <person name="Mesny F."/>
            <person name="Miyauchi S."/>
            <person name="Thiergart T."/>
            <person name="Pickel B."/>
            <person name="Atanasova L."/>
            <person name="Karlsson M."/>
            <person name="Huettel B."/>
            <person name="Barry K.W."/>
            <person name="Haridas S."/>
            <person name="Chen C."/>
            <person name="Bauer D."/>
            <person name="Andreopoulos W."/>
            <person name="Pangilinan J."/>
            <person name="LaButti K."/>
            <person name="Riley R."/>
            <person name="Lipzen A."/>
            <person name="Clum A."/>
            <person name="Drula E."/>
            <person name="Henrissat B."/>
            <person name="Kohler A."/>
            <person name="Grigoriev I.V."/>
            <person name="Martin F.M."/>
            <person name="Hacquard S."/>
        </authorList>
    </citation>
    <scope>NUCLEOTIDE SEQUENCE</scope>
    <source>
        <strain evidence="4">MPI-CAGE-AT-0016</strain>
    </source>
</reference>
<dbReference type="InterPro" id="IPR056884">
    <property type="entry name" value="NPHP3-like_N"/>
</dbReference>
<sequence>MQVVSFYETDKMDFFGSKIVGKDSAIIGLSNEKVIPLSGDHRTICRFQGEADPNLKIVLKTLASLSVDISASQDDAVPATVSRYELSSIETEFISSLATSIPEAHKARNPSPVKGTCVWLLRHTKYKGWSLNPYSSLLWLSADPGCGKSVMASFLIDHHSREASETANGPCVCYFFFKSDNPEQQDATFALQAILRQLLCRQPHLVGVARACLEAQTSDTLDALWAAFIATADCLTTRETICFLDGLDECEPQSRKRLTRLLSNHFSAVSCHTKTKGLCRLKLLIISRPDTSFKLAFDRLNAPNAASPAVPLVTAHEYAPEISMIRLRGEDEIESVTDDVSMVIKSDISELAHQGLPLEILQDIERQLIARADRTFLWVSLILQLIKERVEAGATRGELFEILQSRDIDVIYEGLLRCRPNVPGARQLLGLILGSYRPLTVEELSIGLAVRPRRSLANVVDGKVNSWKISSRSLTTATFQDVENNLVFPYENHIKSLCGHFVRIVRNSVYFVHETAKEFLLSEGQLYQDPAADAALWKGSMRSVHAWATVVDICVAFIYCYACPAEGGRFALIPAALRPFVRYASVTWPIMFREVAKSQDLARDGIVNYYHNLCHPRFPGFDEWASIALGVSRNIISEHKKVMSFENLQHYCILTLLTSGGHDSADEDEEPGKFTPVPSGDPLHDLEYSQNPGSLSNHNFPLKVDREGIIRLDLNQSRNREKQGGTTSSRRRRDATMSNMVDAPRGPVPKAPGVVGSDEGIGSSGFQRIKGSY</sequence>
<dbReference type="PANTHER" id="PTHR10039:SF14">
    <property type="entry name" value="NACHT DOMAIN-CONTAINING PROTEIN"/>
    <property type="match status" value="1"/>
</dbReference>
<feature type="domain" description="Nephrocystin 3-like N-terminal" evidence="3">
    <location>
        <begin position="115"/>
        <end position="288"/>
    </location>
</feature>
<feature type="region of interest" description="Disordered" evidence="2">
    <location>
        <begin position="662"/>
        <end position="773"/>
    </location>
</feature>
<dbReference type="Gene3D" id="3.40.50.300">
    <property type="entry name" value="P-loop containing nucleotide triphosphate hydrolases"/>
    <property type="match status" value="1"/>
</dbReference>
<gene>
    <name evidence="4" type="ORF">B0T11DRAFT_137005</name>
</gene>
<protein>
    <recommendedName>
        <fullName evidence="3">Nephrocystin 3-like N-terminal domain-containing protein</fullName>
    </recommendedName>
</protein>
<organism evidence="4 5">
    <name type="scientific">Plectosphaerella cucumerina</name>
    <dbReference type="NCBI Taxonomy" id="40658"/>
    <lineage>
        <taxon>Eukaryota</taxon>
        <taxon>Fungi</taxon>
        <taxon>Dikarya</taxon>
        <taxon>Ascomycota</taxon>
        <taxon>Pezizomycotina</taxon>
        <taxon>Sordariomycetes</taxon>
        <taxon>Hypocreomycetidae</taxon>
        <taxon>Glomerellales</taxon>
        <taxon>Plectosphaerellaceae</taxon>
        <taxon>Plectosphaerella</taxon>
    </lineage>
</organism>
<evidence type="ECO:0000256" key="1">
    <source>
        <dbReference type="ARBA" id="ARBA00022737"/>
    </source>
</evidence>
<dbReference type="EMBL" id="JAGPXD010000006">
    <property type="protein sequence ID" value="KAH7350020.1"/>
    <property type="molecule type" value="Genomic_DNA"/>
</dbReference>
<accession>A0A8K0T4A1</accession>
<evidence type="ECO:0000313" key="4">
    <source>
        <dbReference type="EMBL" id="KAH7350020.1"/>
    </source>
</evidence>
<dbReference type="Proteomes" id="UP000813385">
    <property type="component" value="Unassembled WGS sequence"/>
</dbReference>
<evidence type="ECO:0000259" key="3">
    <source>
        <dbReference type="Pfam" id="PF24883"/>
    </source>
</evidence>
<dbReference type="Pfam" id="PF24883">
    <property type="entry name" value="NPHP3_N"/>
    <property type="match status" value="1"/>
</dbReference>
<dbReference type="AlphaFoldDB" id="A0A8K0T4A1"/>
<name>A0A8K0T4A1_9PEZI</name>